<evidence type="ECO:0000313" key="4">
    <source>
        <dbReference type="EMBL" id="KAF5903748.1"/>
    </source>
</evidence>
<evidence type="ECO:0000256" key="1">
    <source>
        <dbReference type="PROSITE-ProRule" id="PRU00267"/>
    </source>
</evidence>
<feature type="compositionally biased region" description="Basic and acidic residues" evidence="2">
    <location>
        <begin position="90"/>
        <end position="103"/>
    </location>
</feature>
<dbReference type="GO" id="GO:0003677">
    <property type="term" value="F:DNA binding"/>
    <property type="evidence" value="ECO:0007669"/>
    <property type="project" value="UniProtKB-UniRule"/>
</dbReference>
<dbReference type="PANTHER" id="PTHR47658:SF1">
    <property type="entry name" value="MEIOSIS INITIATOR PROTEIN"/>
    <property type="match status" value="1"/>
</dbReference>
<dbReference type="PANTHER" id="PTHR47658">
    <property type="entry name" value="HIGH MOBILITY GROUP B PROTEIN 12-RELATED"/>
    <property type="match status" value="1"/>
</dbReference>
<keyword evidence="5" id="KW-1185">Reference proteome</keyword>
<evidence type="ECO:0000313" key="5">
    <source>
        <dbReference type="Proteomes" id="UP000727407"/>
    </source>
</evidence>
<dbReference type="CDD" id="cd21977">
    <property type="entry name" value="HMG-box_BHMG1"/>
    <property type="match status" value="1"/>
</dbReference>
<reference evidence="4" key="1">
    <citation type="submission" date="2020-07" db="EMBL/GenBank/DDBJ databases">
        <title>Clarias magur genome sequencing, assembly and annotation.</title>
        <authorList>
            <person name="Kushwaha B."/>
            <person name="Kumar R."/>
            <person name="Das P."/>
            <person name="Joshi C.G."/>
            <person name="Kumar D."/>
            <person name="Nagpure N.S."/>
            <person name="Pandey M."/>
            <person name="Agarwal S."/>
            <person name="Srivastava S."/>
            <person name="Singh M."/>
            <person name="Sahoo L."/>
            <person name="Jayasankar P."/>
            <person name="Meher P.K."/>
            <person name="Koringa P.G."/>
            <person name="Iquebal M.A."/>
            <person name="Das S.P."/>
            <person name="Bit A."/>
            <person name="Patnaik S."/>
            <person name="Patel N."/>
            <person name="Shah T.M."/>
            <person name="Hinsu A."/>
            <person name="Jena J.K."/>
        </authorList>
    </citation>
    <scope>NUCLEOTIDE SEQUENCE</scope>
    <source>
        <strain evidence="4">CIFAMagur01</strain>
        <tissue evidence="4">Testis</tissue>
    </source>
</reference>
<comment type="caution">
    <text evidence="4">The sequence shown here is derived from an EMBL/GenBank/DDBJ whole genome shotgun (WGS) entry which is preliminary data.</text>
</comment>
<dbReference type="Proteomes" id="UP000727407">
    <property type="component" value="Unassembled WGS sequence"/>
</dbReference>
<dbReference type="SUPFAM" id="SSF47095">
    <property type="entry name" value="HMG-box"/>
    <property type="match status" value="1"/>
</dbReference>
<organism evidence="4 5">
    <name type="scientific">Clarias magur</name>
    <name type="common">Asian catfish</name>
    <name type="synonym">Macropteronotus magur</name>
    <dbReference type="NCBI Taxonomy" id="1594786"/>
    <lineage>
        <taxon>Eukaryota</taxon>
        <taxon>Metazoa</taxon>
        <taxon>Chordata</taxon>
        <taxon>Craniata</taxon>
        <taxon>Vertebrata</taxon>
        <taxon>Euteleostomi</taxon>
        <taxon>Actinopterygii</taxon>
        <taxon>Neopterygii</taxon>
        <taxon>Teleostei</taxon>
        <taxon>Ostariophysi</taxon>
        <taxon>Siluriformes</taxon>
        <taxon>Clariidae</taxon>
        <taxon>Clarias</taxon>
    </lineage>
</organism>
<feature type="domain" description="HMG box" evidence="3">
    <location>
        <begin position="390"/>
        <end position="439"/>
    </location>
</feature>
<dbReference type="AlphaFoldDB" id="A0A8J4U9S4"/>
<dbReference type="InterPro" id="IPR036910">
    <property type="entry name" value="HMG_box_dom_sf"/>
</dbReference>
<feature type="region of interest" description="Disordered" evidence="2">
    <location>
        <begin position="1"/>
        <end position="24"/>
    </location>
</feature>
<sequence length="439" mass="48656">VLGVGEAMPSEGINLKDNSCKKRHHSDWNTSWSNSLKEIRCLLPVSEPASGRALSKKETLIHMLRYFDFLQTHIQRLHNSLPPHCLPQTTDRETDSESEDTAHSEPSTPPCILKAKRKYSSGRPRKEDTLKSELFYDKSLQKEDADRNETTVRKGEISCTRAAADETLWSSEDNTSLPCSSDSNYSSGALLPTTSSSTAGSSVDMESLFQGHGSQCSICDDRTGSEDGSQGSKEFASPPSGSFILKDKMLGVLPPLDKNLLDDSPSLPHTPLLSFLPQLGFQEGLNLSPSLLTSPARGLSHRVLPEGHEGLQTLFEDVWVSPKPAAPKHCRGGDNGHGLSQSEEEEEEEDRCSDDITWTPNQCIHKKKCSKGCRKRASSKGRSVSGATFKKKCVNGFIMFCRMNRRLYLRTHPGLPSTVVTKELADLWHIMPKQERRVY</sequence>
<accession>A0A8J4U9S4</accession>
<keyword evidence="1" id="KW-0539">Nucleus</keyword>
<dbReference type="OrthoDB" id="1919336at2759"/>
<proteinExistence type="predicted"/>
<feature type="non-terminal residue" evidence="4">
    <location>
        <position position="1"/>
    </location>
</feature>
<feature type="region of interest" description="Disordered" evidence="2">
    <location>
        <begin position="81"/>
        <end position="126"/>
    </location>
</feature>
<dbReference type="Gene3D" id="1.10.30.10">
    <property type="entry name" value="High mobility group box domain"/>
    <property type="match status" value="1"/>
</dbReference>
<evidence type="ECO:0000256" key="2">
    <source>
        <dbReference type="SAM" id="MobiDB-lite"/>
    </source>
</evidence>
<dbReference type="EMBL" id="QNUK01000069">
    <property type="protein sequence ID" value="KAF5903748.1"/>
    <property type="molecule type" value="Genomic_DNA"/>
</dbReference>
<dbReference type="GO" id="GO:0005634">
    <property type="term" value="C:nucleus"/>
    <property type="evidence" value="ECO:0007669"/>
    <property type="project" value="UniProtKB-UniRule"/>
</dbReference>
<keyword evidence="1" id="KW-0238">DNA-binding</keyword>
<feature type="DNA-binding region" description="HMG box" evidence="1">
    <location>
        <begin position="390"/>
        <end position="439"/>
    </location>
</feature>
<feature type="non-terminal residue" evidence="4">
    <location>
        <position position="439"/>
    </location>
</feature>
<dbReference type="PROSITE" id="PS50118">
    <property type="entry name" value="HMG_BOX_2"/>
    <property type="match status" value="1"/>
</dbReference>
<feature type="region of interest" description="Disordered" evidence="2">
    <location>
        <begin position="326"/>
        <end position="350"/>
    </location>
</feature>
<dbReference type="InterPro" id="IPR009071">
    <property type="entry name" value="HMG_box_dom"/>
</dbReference>
<evidence type="ECO:0000259" key="3">
    <source>
        <dbReference type="PROSITE" id="PS50118"/>
    </source>
</evidence>
<feature type="region of interest" description="Disordered" evidence="2">
    <location>
        <begin position="219"/>
        <end position="240"/>
    </location>
</feature>
<protein>
    <submittedName>
        <fullName evidence="4">Basic helix-loop-helix and HMG box domain-containing protein 1</fullName>
    </submittedName>
</protein>
<gene>
    <name evidence="4" type="primary">bhmg1</name>
    <name evidence="4" type="ORF">DAT39_006553</name>
</gene>
<name>A0A8J4U9S4_CLAMG</name>
<dbReference type="Pfam" id="PF00505">
    <property type="entry name" value="HMG_box"/>
    <property type="match status" value="1"/>
</dbReference>